<proteinExistence type="predicted"/>
<feature type="domain" description="Aminotransferase class V" evidence="2">
    <location>
        <begin position="56"/>
        <end position="341"/>
    </location>
</feature>
<dbReference type="RefSeq" id="WP_073232089.1">
    <property type="nucleotide sequence ID" value="NZ_FQUQ01000003.1"/>
</dbReference>
<dbReference type="InterPro" id="IPR015424">
    <property type="entry name" value="PyrdxlP-dep_Trfase"/>
</dbReference>
<dbReference type="InterPro" id="IPR015422">
    <property type="entry name" value="PyrdxlP-dep_Trfase_small"/>
</dbReference>
<dbReference type="Gene3D" id="3.90.1150.10">
    <property type="entry name" value="Aspartate Aminotransferase, domain 1"/>
    <property type="match status" value="1"/>
</dbReference>
<keyword evidence="4" id="KW-1185">Reference proteome</keyword>
<dbReference type="OrthoDB" id="513408at2"/>
<reference evidence="4" key="1">
    <citation type="submission" date="2016-11" db="EMBL/GenBank/DDBJ databases">
        <authorList>
            <person name="Varghese N."/>
            <person name="Submissions S."/>
        </authorList>
    </citation>
    <scope>NUCLEOTIDE SEQUENCE [LARGE SCALE GENOMIC DNA]</scope>
    <source>
        <strain evidence="4">DSM 16990</strain>
    </source>
</reference>
<dbReference type="EMBL" id="FQUQ01000003">
    <property type="protein sequence ID" value="SHF67378.1"/>
    <property type="molecule type" value="Genomic_DNA"/>
</dbReference>
<organism evidence="3 4">
    <name type="scientific">Pedobacter caeni</name>
    <dbReference type="NCBI Taxonomy" id="288992"/>
    <lineage>
        <taxon>Bacteria</taxon>
        <taxon>Pseudomonadati</taxon>
        <taxon>Bacteroidota</taxon>
        <taxon>Sphingobacteriia</taxon>
        <taxon>Sphingobacteriales</taxon>
        <taxon>Sphingobacteriaceae</taxon>
        <taxon>Pedobacter</taxon>
    </lineage>
</organism>
<dbReference type="InterPro" id="IPR000192">
    <property type="entry name" value="Aminotrans_V_dom"/>
</dbReference>
<evidence type="ECO:0000313" key="4">
    <source>
        <dbReference type="Proteomes" id="UP000184287"/>
    </source>
</evidence>
<accession>A0A1M5DK30</accession>
<dbReference type="GO" id="GO:0016829">
    <property type="term" value="F:lyase activity"/>
    <property type="evidence" value="ECO:0007669"/>
    <property type="project" value="UniProtKB-KW"/>
</dbReference>
<dbReference type="Gene3D" id="3.40.640.10">
    <property type="entry name" value="Type I PLP-dependent aspartate aminotransferase-like (Major domain)"/>
    <property type="match status" value="1"/>
</dbReference>
<dbReference type="STRING" id="288992.SAMN04488522_103273"/>
<dbReference type="AlphaFoldDB" id="A0A1M5DK30"/>
<dbReference type="SUPFAM" id="SSF53383">
    <property type="entry name" value="PLP-dependent transferases"/>
    <property type="match status" value="1"/>
</dbReference>
<sequence>MTNWNSIREEYPIFKERIYLQTHSGGPVTTGLIAETNRLLTELSLWGGDICGQWDEEVGAARTELAAYLGISPEETAFIPSTSMAMNIMAYTFPNNQRLLTFKDDFPNSYLPWLHQGFEVDYVDSDEQGMIHLSEIEAAITPDTKILISSDVMYRTGFRQDLQKLGAICKARGILFIVDATQSFGVLPIDIQACQIDILMFHAYKWLSAGFGVGGMYVRKELLSSLRKPFIGFFNAEHGADVSSVSIKEAASAYELGKTPYLNILMFRYMLKHFSEIGMEAISERMKYLANYLVNKCRQHQLNLISDFAPEHRSGIFNIKADGVTKAELNEQGIAVRASQGIISLGISFYNNEADIDTLVHYLTKRKNNEKG</sequence>
<gene>
    <name evidence="3" type="ORF">SAMN04488522_103273</name>
</gene>
<evidence type="ECO:0000259" key="2">
    <source>
        <dbReference type="Pfam" id="PF00266"/>
    </source>
</evidence>
<keyword evidence="1" id="KW-0663">Pyridoxal phosphate</keyword>
<evidence type="ECO:0000313" key="3">
    <source>
        <dbReference type="EMBL" id="SHF67378.1"/>
    </source>
</evidence>
<protein>
    <submittedName>
        <fullName evidence="3">Selenocysteine lyase/Cysteine desulfurase</fullName>
    </submittedName>
</protein>
<evidence type="ECO:0000256" key="1">
    <source>
        <dbReference type="ARBA" id="ARBA00022898"/>
    </source>
</evidence>
<name>A0A1M5DK30_9SPHI</name>
<dbReference type="InterPro" id="IPR015421">
    <property type="entry name" value="PyrdxlP-dep_Trfase_major"/>
</dbReference>
<dbReference type="PANTHER" id="PTHR43586:SF15">
    <property type="entry name" value="BLR3095 PROTEIN"/>
    <property type="match status" value="1"/>
</dbReference>
<dbReference type="PANTHER" id="PTHR43586">
    <property type="entry name" value="CYSTEINE DESULFURASE"/>
    <property type="match status" value="1"/>
</dbReference>
<keyword evidence="3" id="KW-0456">Lyase</keyword>
<dbReference type="Pfam" id="PF00266">
    <property type="entry name" value="Aminotran_5"/>
    <property type="match status" value="1"/>
</dbReference>
<dbReference type="Proteomes" id="UP000184287">
    <property type="component" value="Unassembled WGS sequence"/>
</dbReference>